<dbReference type="InterPro" id="IPR036866">
    <property type="entry name" value="RibonucZ/Hydroxyglut_hydro"/>
</dbReference>
<dbReference type="EMBL" id="PVNK01000064">
    <property type="protein sequence ID" value="PRQ04045.1"/>
    <property type="molecule type" value="Genomic_DNA"/>
</dbReference>
<dbReference type="RefSeq" id="WP_106390549.1">
    <property type="nucleotide sequence ID" value="NZ_PVNK01000064.1"/>
</dbReference>
<dbReference type="InterPro" id="IPR001279">
    <property type="entry name" value="Metallo-B-lactamas"/>
</dbReference>
<organism evidence="2 3">
    <name type="scientific">Enhygromyxa salina</name>
    <dbReference type="NCBI Taxonomy" id="215803"/>
    <lineage>
        <taxon>Bacteria</taxon>
        <taxon>Pseudomonadati</taxon>
        <taxon>Myxococcota</taxon>
        <taxon>Polyangia</taxon>
        <taxon>Nannocystales</taxon>
        <taxon>Nannocystaceae</taxon>
        <taxon>Enhygromyxa</taxon>
    </lineage>
</organism>
<evidence type="ECO:0000259" key="1">
    <source>
        <dbReference type="SMART" id="SM00849"/>
    </source>
</evidence>
<gene>
    <name evidence="2" type="primary">fprA</name>
    <name evidence="2" type="ORF">ENSA5_10930</name>
</gene>
<dbReference type="Proteomes" id="UP000237968">
    <property type="component" value="Unassembled WGS sequence"/>
</dbReference>
<dbReference type="OrthoDB" id="9768433at2"/>
<dbReference type="PANTHER" id="PTHR43041:SF1">
    <property type="entry name" value="METALLO-BETA-LACTAMASE DOMAIN-CONTAINING PROTEIN"/>
    <property type="match status" value="1"/>
</dbReference>
<dbReference type="Pfam" id="PF19583">
    <property type="entry name" value="ODP"/>
    <property type="match status" value="1"/>
</dbReference>
<dbReference type="Gene3D" id="3.60.15.10">
    <property type="entry name" value="Ribonuclease Z/Hydroxyacylglutathione hydrolase-like"/>
    <property type="match status" value="1"/>
</dbReference>
<protein>
    <submittedName>
        <fullName evidence="2">Nitric oxide reductase</fullName>
        <ecNumber evidence="2">1.-.-.-</ecNumber>
    </submittedName>
</protein>
<dbReference type="GO" id="GO:0016491">
    <property type="term" value="F:oxidoreductase activity"/>
    <property type="evidence" value="ECO:0007669"/>
    <property type="project" value="UniProtKB-KW"/>
</dbReference>
<dbReference type="AlphaFoldDB" id="A0A2S9YG15"/>
<dbReference type="PANTHER" id="PTHR43041">
    <property type="entry name" value="HYDROLASE, METALLO-BETA-LACTAMASE SUPERFAMILY"/>
    <property type="match status" value="1"/>
</dbReference>
<evidence type="ECO:0000313" key="2">
    <source>
        <dbReference type="EMBL" id="PRQ04045.1"/>
    </source>
</evidence>
<evidence type="ECO:0000313" key="3">
    <source>
        <dbReference type="Proteomes" id="UP000237968"/>
    </source>
</evidence>
<reference evidence="2 3" key="1">
    <citation type="submission" date="2018-03" db="EMBL/GenBank/DDBJ databases">
        <title>Draft Genome Sequences of the Obligatory Marine Myxobacteria Enhygromyxa salina SWB005.</title>
        <authorList>
            <person name="Poehlein A."/>
            <person name="Moghaddam J.A."/>
            <person name="Harms H."/>
            <person name="Alanjari M."/>
            <person name="Koenig G.M."/>
            <person name="Daniel R."/>
            <person name="Schaeberle T.F."/>
        </authorList>
    </citation>
    <scope>NUCLEOTIDE SEQUENCE [LARGE SCALE GENOMIC DNA]</scope>
    <source>
        <strain evidence="2 3">SWB005</strain>
    </source>
</reference>
<sequence>MSEVIDSIEIAPGTFWVGKREPEAIFFANPYLRIFRSDDGGKQVSMLIDPGSSSDFAVVSAKLTALLGSLKRVSAIFINHQDPDVGTSAPALINRFAPKATILCSEATWRLIVHLNLPRENYVDVDRFKRGMRLATGDVLMPVPSPFCHFRGAVMLYDPSTRVLFSGDLFGGLTDASASGIWADESDWRGMRAFHQLYMPANQAVRATIERIRALDPFPEIIAPQHGRVIRGPLLQEFMERLEQLPVGLDIIDEGDDSLDAWNHVLTRVLETARMLLGPHAEIRLADARELEDSLDFGSGTPRVTHIGRWTIGKVIEHLSRGEPAEIANPIKFEAIAASEELGLPAPDIGIEAESEEVDTGLF</sequence>
<accession>A0A2S9YG15</accession>
<keyword evidence="2" id="KW-0560">Oxidoreductase</keyword>
<feature type="domain" description="Metallo-beta-lactamase" evidence="1">
    <location>
        <begin position="52"/>
        <end position="226"/>
    </location>
</feature>
<comment type="caution">
    <text evidence="2">The sequence shown here is derived from an EMBL/GenBank/DDBJ whole genome shotgun (WGS) entry which is preliminary data.</text>
</comment>
<dbReference type="SUPFAM" id="SSF56281">
    <property type="entry name" value="Metallo-hydrolase/oxidoreductase"/>
    <property type="match status" value="1"/>
</dbReference>
<dbReference type="SMART" id="SM00849">
    <property type="entry name" value="Lactamase_B"/>
    <property type="match status" value="1"/>
</dbReference>
<dbReference type="EC" id="1.-.-.-" evidence="2"/>
<name>A0A2S9YG15_9BACT</name>
<proteinExistence type="predicted"/>
<dbReference type="InterPro" id="IPR045761">
    <property type="entry name" value="ODP_dom"/>
</dbReference>
<keyword evidence="3" id="KW-1185">Reference proteome</keyword>